<organism evidence="2 3">
    <name type="scientific">Marinicella pacifica</name>
    <dbReference type="NCBI Taxonomy" id="1171543"/>
    <lineage>
        <taxon>Bacteria</taxon>
        <taxon>Pseudomonadati</taxon>
        <taxon>Pseudomonadota</taxon>
        <taxon>Gammaproteobacteria</taxon>
        <taxon>Lysobacterales</taxon>
        <taxon>Marinicellaceae</taxon>
        <taxon>Marinicella</taxon>
    </lineage>
</organism>
<keyword evidence="1" id="KW-0732">Signal</keyword>
<reference evidence="2" key="1">
    <citation type="journal article" date="2014" name="Int. J. Syst. Evol. Microbiol.">
        <title>Complete genome sequence of Corynebacterium casei LMG S-19264T (=DSM 44701T), isolated from a smear-ripened cheese.</title>
        <authorList>
            <consortium name="US DOE Joint Genome Institute (JGI-PGF)"/>
            <person name="Walter F."/>
            <person name="Albersmeier A."/>
            <person name="Kalinowski J."/>
            <person name="Ruckert C."/>
        </authorList>
    </citation>
    <scope>NUCLEOTIDE SEQUENCE</scope>
    <source>
        <strain evidence="2">CGMCC 1.12181</strain>
    </source>
</reference>
<evidence type="ECO:0000313" key="2">
    <source>
        <dbReference type="EMBL" id="GGG01884.1"/>
    </source>
</evidence>
<proteinExistence type="predicted"/>
<name>A0A917CXI9_9GAMM</name>
<feature type="chain" id="PRO_5037064745" evidence="1">
    <location>
        <begin position="23"/>
        <end position="450"/>
    </location>
</feature>
<dbReference type="AlphaFoldDB" id="A0A917CXI9"/>
<protein>
    <submittedName>
        <fullName evidence="2">Uncharacterized protein</fullName>
    </submittedName>
</protein>
<feature type="signal peptide" evidence="1">
    <location>
        <begin position="1"/>
        <end position="22"/>
    </location>
</feature>
<evidence type="ECO:0000313" key="3">
    <source>
        <dbReference type="Proteomes" id="UP000605253"/>
    </source>
</evidence>
<dbReference type="EMBL" id="BMEO01000015">
    <property type="protein sequence ID" value="GGG01884.1"/>
    <property type="molecule type" value="Genomic_DNA"/>
</dbReference>
<gene>
    <name evidence="2" type="ORF">GCM10011365_23840</name>
</gene>
<evidence type="ECO:0000256" key="1">
    <source>
        <dbReference type="SAM" id="SignalP"/>
    </source>
</evidence>
<reference evidence="2" key="2">
    <citation type="submission" date="2020-09" db="EMBL/GenBank/DDBJ databases">
        <authorList>
            <person name="Sun Q."/>
            <person name="Zhou Y."/>
        </authorList>
    </citation>
    <scope>NUCLEOTIDE SEQUENCE</scope>
    <source>
        <strain evidence="2">CGMCC 1.12181</strain>
    </source>
</reference>
<dbReference type="Proteomes" id="UP000605253">
    <property type="component" value="Unassembled WGS sequence"/>
</dbReference>
<dbReference type="RefSeq" id="WP_188365987.1">
    <property type="nucleotide sequence ID" value="NZ_BAABJF010000028.1"/>
</dbReference>
<comment type="caution">
    <text evidence="2">The sequence shown here is derived from an EMBL/GenBank/DDBJ whole genome shotgun (WGS) entry which is preliminary data.</text>
</comment>
<sequence length="450" mass="50228">MRNLIDLFLCMAALVAFQQARAISLSDTNQGQALIFPYYSVQNDLRNLLTIENNTNQYKAISIEFREGFNGQPVLPLNLYLSPLESWTGQLISGLSSLPPPYTGQSSTRLVSFNQGCTPWLGNPQDFLPYELDNDPAVNDLVRSQTGFIQVYEMGEVVGDHANAIDNDCDFIKNSFQNGQWSYDAAVDIQPATGGISGSMTIKNMIGGHQFDYQAIAIEDFHNDGQFFHAPPGNYLLLEANTLQNQLILDNQAQEHTWITVYEAASASFMRTLLSGQFLNNQTTATEVVLTFPTKNKYVNLNYPQYFAPFTQQFLSNGACEVVPVNSFDDNGVLEPLVNPQSVSLCRSVNVLGFNNPTYSPVPFLIDQHHDVVDTENELGTVEFDFSLFNTSTGRDSHNNNERYVYYGLPVIGVVMHKVEAGGNTSLTMQEMTHQQRIVTDLIYEHGFAQ</sequence>
<accession>A0A917CXI9</accession>
<keyword evidence="3" id="KW-1185">Reference proteome</keyword>